<reference evidence="2 3" key="1">
    <citation type="submission" date="2016-10" db="EMBL/GenBank/DDBJ databases">
        <authorList>
            <person name="de Groot N.N."/>
        </authorList>
    </citation>
    <scope>NUCLEOTIDE SEQUENCE [LARGE SCALE GENOMIC DNA]</scope>
    <source>
        <strain evidence="2 3">DSM 21800</strain>
    </source>
</reference>
<dbReference type="AlphaFoldDB" id="A0A1H1TAJ5"/>
<organism evidence="2 3">
    <name type="scientific">Microlunatus soli</name>
    <dbReference type="NCBI Taxonomy" id="630515"/>
    <lineage>
        <taxon>Bacteria</taxon>
        <taxon>Bacillati</taxon>
        <taxon>Actinomycetota</taxon>
        <taxon>Actinomycetes</taxon>
        <taxon>Propionibacteriales</taxon>
        <taxon>Propionibacteriaceae</taxon>
        <taxon>Microlunatus</taxon>
    </lineage>
</organism>
<dbReference type="InterPro" id="IPR011037">
    <property type="entry name" value="Pyrv_Knase-like_insert_dom_sf"/>
</dbReference>
<dbReference type="GO" id="GO:0030170">
    <property type="term" value="F:pyridoxal phosphate binding"/>
    <property type="evidence" value="ECO:0007669"/>
    <property type="project" value="InterPro"/>
</dbReference>
<evidence type="ECO:0000313" key="3">
    <source>
        <dbReference type="Proteomes" id="UP000199103"/>
    </source>
</evidence>
<keyword evidence="3" id="KW-1185">Reference proteome</keyword>
<dbReference type="Gene3D" id="2.40.33.20">
    <property type="entry name" value="PK beta-barrel domain-like"/>
    <property type="match status" value="1"/>
</dbReference>
<dbReference type="PROSITE" id="PS51340">
    <property type="entry name" value="MOSC"/>
    <property type="match status" value="1"/>
</dbReference>
<dbReference type="EMBL" id="LT629772">
    <property type="protein sequence ID" value="SDS57193.1"/>
    <property type="molecule type" value="Genomic_DNA"/>
</dbReference>
<name>A0A1H1TAJ5_9ACTN</name>
<dbReference type="Pfam" id="PF03473">
    <property type="entry name" value="MOSC"/>
    <property type="match status" value="1"/>
</dbReference>
<sequence length="257" mass="27289">MTWTVERVGFAPVKGTRHLAYPAITLGTGGPVGDRRFCLVDPGRGRALRTVQNPELVAVRADWTDPVLSCRFPDHTVISAPVALTDDQVSFDYWGRTATGQVVAGPWAGAFGRYLGADLLLVACPPGDVVFGEAVTVVTRTSIDNLAARLGTPIDPARWRATVVIDDSTDAARTPEPDWIGRSVQIGGATISITAPVARCAVIDICPETGSRDGALLKVLRRSAPRDELYGDPIFGVQATVARPGPVLVGDRAELLP</sequence>
<dbReference type="Proteomes" id="UP000199103">
    <property type="component" value="Chromosome I"/>
</dbReference>
<proteinExistence type="predicted"/>
<dbReference type="Pfam" id="PF03476">
    <property type="entry name" value="MOSC_N"/>
    <property type="match status" value="1"/>
</dbReference>
<accession>A0A1H1TAJ5</accession>
<evidence type="ECO:0000313" key="2">
    <source>
        <dbReference type="EMBL" id="SDS57193.1"/>
    </source>
</evidence>
<gene>
    <name evidence="2" type="ORF">SAMN04489812_2318</name>
</gene>
<dbReference type="STRING" id="630515.SAMN04489812_2318"/>
<dbReference type="RefSeq" id="WP_172836118.1">
    <property type="nucleotide sequence ID" value="NZ_LT629772.1"/>
</dbReference>
<dbReference type="InterPro" id="IPR005302">
    <property type="entry name" value="MoCF_Sase_C"/>
</dbReference>
<protein>
    <recommendedName>
        <fullName evidence="1">MOSC domain-containing protein</fullName>
    </recommendedName>
</protein>
<dbReference type="InterPro" id="IPR005303">
    <property type="entry name" value="MOCOS_middle"/>
</dbReference>
<dbReference type="SUPFAM" id="SSF50800">
    <property type="entry name" value="PK beta-barrel domain-like"/>
    <property type="match status" value="1"/>
</dbReference>
<dbReference type="GO" id="GO:0030151">
    <property type="term" value="F:molybdenum ion binding"/>
    <property type="evidence" value="ECO:0007669"/>
    <property type="project" value="InterPro"/>
</dbReference>
<dbReference type="GO" id="GO:0003824">
    <property type="term" value="F:catalytic activity"/>
    <property type="evidence" value="ECO:0007669"/>
    <property type="project" value="InterPro"/>
</dbReference>
<evidence type="ECO:0000259" key="1">
    <source>
        <dbReference type="PROSITE" id="PS51340"/>
    </source>
</evidence>
<feature type="domain" description="MOSC" evidence="1">
    <location>
        <begin position="96"/>
        <end position="256"/>
    </location>
</feature>